<protein>
    <recommendedName>
        <fullName evidence="3">NlpC/P60 domain-containing protein</fullName>
    </recommendedName>
</protein>
<evidence type="ECO:0000313" key="2">
    <source>
        <dbReference type="Proteomes" id="UP000006034"/>
    </source>
</evidence>
<dbReference type="InterPro" id="IPR038765">
    <property type="entry name" value="Papain-like_cys_pep_sf"/>
</dbReference>
<dbReference type="HOGENOM" id="CLU_115301_1_0_7"/>
<dbReference type="Gene3D" id="3.90.1720.10">
    <property type="entry name" value="endopeptidase domain like (from Nostoc punctiforme)"/>
    <property type="match status" value="1"/>
</dbReference>
<dbReference type="eggNOG" id="COG0791">
    <property type="taxonomic scope" value="Bacteria"/>
</dbReference>
<dbReference type="SUPFAM" id="SSF54001">
    <property type="entry name" value="Cysteine proteinases"/>
    <property type="match status" value="1"/>
</dbReference>
<dbReference type="EMBL" id="ADCP02000001">
    <property type="protein sequence ID" value="EFV44057.1"/>
    <property type="molecule type" value="Genomic_DNA"/>
</dbReference>
<dbReference type="Proteomes" id="UP000006034">
    <property type="component" value="Unassembled WGS sequence"/>
</dbReference>
<reference evidence="1 2" key="1">
    <citation type="submission" date="2010-10" db="EMBL/GenBank/DDBJ databases">
        <authorList>
            <consortium name="The Broad Institute Genome Sequencing Platform"/>
            <person name="Ward D."/>
            <person name="Earl A."/>
            <person name="Feldgarden M."/>
            <person name="Young S.K."/>
            <person name="Gargeya S."/>
            <person name="Zeng Q."/>
            <person name="Alvarado L."/>
            <person name="Berlin A."/>
            <person name="Bochicchio J."/>
            <person name="Chapman S.B."/>
            <person name="Chen Z."/>
            <person name="Freedman E."/>
            <person name="Gellesch M."/>
            <person name="Goldberg J."/>
            <person name="Griggs A."/>
            <person name="Gujja S."/>
            <person name="Heilman E."/>
            <person name="Heiman D."/>
            <person name="Howarth C."/>
            <person name="Mehta T."/>
            <person name="Neiman D."/>
            <person name="Pearson M."/>
            <person name="Roberts A."/>
            <person name="Saif S."/>
            <person name="Shea T."/>
            <person name="Shenoy N."/>
            <person name="Sisk P."/>
            <person name="Stolte C."/>
            <person name="Sykes S."/>
            <person name="White J."/>
            <person name="Yandava C."/>
            <person name="Allen-Vercoe E."/>
            <person name="Sibley C."/>
            <person name="Ambrose C.E."/>
            <person name="Strauss J."/>
            <person name="Daigneault M."/>
            <person name="Haas B."/>
            <person name="Nusbaum C."/>
            <person name="Birren B."/>
        </authorList>
    </citation>
    <scope>NUCLEOTIDE SEQUENCE [LARGE SCALE GENOMIC DNA]</scope>
    <source>
        <strain evidence="1 2">3_1_6</strain>
    </source>
</reference>
<proteinExistence type="predicted"/>
<dbReference type="STRING" id="563192.HMPREF0179_02122"/>
<gene>
    <name evidence="1" type="ORF">HMPREF0179_02122</name>
</gene>
<name>E5Y7F7_BILW3</name>
<keyword evidence="2" id="KW-1185">Reference proteome</keyword>
<dbReference type="RefSeq" id="WP_005027921.1">
    <property type="nucleotide sequence ID" value="NZ_KE150238.1"/>
</dbReference>
<organism evidence="1 2">
    <name type="scientific">Bilophila wadsworthia (strain 3_1_6)</name>
    <dbReference type="NCBI Taxonomy" id="563192"/>
    <lineage>
        <taxon>Bacteria</taxon>
        <taxon>Pseudomonadati</taxon>
        <taxon>Thermodesulfobacteriota</taxon>
        <taxon>Desulfovibrionia</taxon>
        <taxon>Desulfovibrionales</taxon>
        <taxon>Desulfovibrionaceae</taxon>
        <taxon>Bilophila</taxon>
    </lineage>
</organism>
<accession>E5Y7F7</accession>
<sequence length="171" mass="19893">MHYFDNEAAWEAFRAEAESWLGTPYRHLQRCRGRGADCTLFVGQALLDAGLLTRLEYDYYPRDWHEHTRDEYVLEASHRHMRDYLRPGLEMASLPVGTPLLRGDWLAFSTTERRVTNHCGLAWPCADGGFQMLHAINDRGVSFTPLGNWWLRRMTRHFRIVIAEAEVAAWA</sequence>
<dbReference type="AlphaFoldDB" id="E5Y7F7"/>
<dbReference type="GeneID" id="78085262"/>
<reference evidence="1 2" key="2">
    <citation type="submission" date="2013-04" db="EMBL/GenBank/DDBJ databases">
        <title>The Genome Sequence of Bilophila wadsworthia 3_1_6.</title>
        <authorList>
            <consortium name="The Broad Institute Genomics Platform"/>
            <person name="Earl A."/>
            <person name="Ward D."/>
            <person name="Feldgarden M."/>
            <person name="Gevers D."/>
            <person name="Sibley C."/>
            <person name="Strauss J."/>
            <person name="Allen-Vercoe E."/>
            <person name="Walker B."/>
            <person name="Young S."/>
            <person name="Zeng Q."/>
            <person name="Gargeya S."/>
            <person name="Fitzgerald M."/>
            <person name="Haas B."/>
            <person name="Abouelleil A."/>
            <person name="Allen A.W."/>
            <person name="Alvarado L."/>
            <person name="Arachchi H.M."/>
            <person name="Berlin A.M."/>
            <person name="Chapman S.B."/>
            <person name="Gainer-Dewar J."/>
            <person name="Goldberg J."/>
            <person name="Griggs A."/>
            <person name="Gujja S."/>
            <person name="Hansen M."/>
            <person name="Howarth C."/>
            <person name="Imamovic A."/>
            <person name="Ireland A."/>
            <person name="Larimer J."/>
            <person name="McCowan C."/>
            <person name="Murphy C."/>
            <person name="Pearson M."/>
            <person name="Poon T.W."/>
            <person name="Priest M."/>
            <person name="Roberts A."/>
            <person name="Saif S."/>
            <person name="Shea T."/>
            <person name="Sisk P."/>
            <person name="Sykes S."/>
            <person name="Wortman J."/>
            <person name="Nusbaum C."/>
            <person name="Birren B."/>
        </authorList>
    </citation>
    <scope>NUCLEOTIDE SEQUENCE [LARGE SCALE GENOMIC DNA]</scope>
    <source>
        <strain evidence="1 2">3_1_6</strain>
    </source>
</reference>
<evidence type="ECO:0008006" key="3">
    <source>
        <dbReference type="Google" id="ProtNLM"/>
    </source>
</evidence>
<evidence type="ECO:0000313" key="1">
    <source>
        <dbReference type="EMBL" id="EFV44057.1"/>
    </source>
</evidence>
<comment type="caution">
    <text evidence="1">The sequence shown here is derived from an EMBL/GenBank/DDBJ whole genome shotgun (WGS) entry which is preliminary data.</text>
</comment>
<dbReference type="OrthoDB" id="9807055at2"/>